<dbReference type="InterPro" id="IPR012334">
    <property type="entry name" value="Pectin_lyas_fold"/>
</dbReference>
<dbReference type="EMBL" id="FOKV01000004">
    <property type="protein sequence ID" value="SFC46428.1"/>
    <property type="molecule type" value="Genomic_DNA"/>
</dbReference>
<dbReference type="InterPro" id="IPR000743">
    <property type="entry name" value="Glyco_hydro_28"/>
</dbReference>
<dbReference type="PROSITE" id="PS00502">
    <property type="entry name" value="POLYGALACTURONASE"/>
    <property type="match status" value="1"/>
</dbReference>
<evidence type="ECO:0000313" key="7">
    <source>
        <dbReference type="Proteomes" id="UP000199438"/>
    </source>
</evidence>
<protein>
    <submittedName>
        <fullName evidence="6">Polygalacturonase</fullName>
    </submittedName>
</protein>
<dbReference type="GO" id="GO:0004650">
    <property type="term" value="F:polygalacturonase activity"/>
    <property type="evidence" value="ECO:0007669"/>
    <property type="project" value="InterPro"/>
</dbReference>
<evidence type="ECO:0000256" key="3">
    <source>
        <dbReference type="ARBA" id="ARBA00023295"/>
    </source>
</evidence>
<dbReference type="Pfam" id="PF00295">
    <property type="entry name" value="Glyco_hydro_28"/>
    <property type="match status" value="1"/>
</dbReference>
<feature type="domain" description="Rhamnogalacturonase A/B/Epimerase-like pectate lyase" evidence="5">
    <location>
        <begin position="63"/>
        <end position="117"/>
    </location>
</feature>
<evidence type="ECO:0000256" key="2">
    <source>
        <dbReference type="ARBA" id="ARBA00022801"/>
    </source>
</evidence>
<comment type="similarity">
    <text evidence="1 4">Belongs to the glycosyl hydrolase 28 family.</text>
</comment>
<dbReference type="OrthoDB" id="9795222at2"/>
<keyword evidence="3 4" id="KW-0326">Glycosidase</keyword>
<evidence type="ECO:0000313" key="6">
    <source>
        <dbReference type="EMBL" id="SFC46428.1"/>
    </source>
</evidence>
<accession>A0A1I1JIJ6</accession>
<proteinExistence type="inferred from homology"/>
<dbReference type="PANTHER" id="PTHR31339">
    <property type="entry name" value="PECTIN LYASE-RELATED"/>
    <property type="match status" value="1"/>
</dbReference>
<evidence type="ECO:0000259" key="5">
    <source>
        <dbReference type="Pfam" id="PF12708"/>
    </source>
</evidence>
<dbReference type="Proteomes" id="UP000199438">
    <property type="component" value="Unassembled WGS sequence"/>
</dbReference>
<dbReference type="Pfam" id="PF12708">
    <property type="entry name" value="Pect-lyase_RHGA_epim"/>
    <property type="match status" value="1"/>
</dbReference>
<dbReference type="InterPro" id="IPR006626">
    <property type="entry name" value="PbH1"/>
</dbReference>
<dbReference type="InterPro" id="IPR011050">
    <property type="entry name" value="Pectin_lyase_fold/virulence"/>
</dbReference>
<dbReference type="SUPFAM" id="SSF51126">
    <property type="entry name" value="Pectin lyase-like"/>
    <property type="match status" value="1"/>
</dbReference>
<keyword evidence="7" id="KW-1185">Reference proteome</keyword>
<name>A0A1I1JIJ6_9FLAO</name>
<dbReference type="RefSeq" id="WP_092542837.1">
    <property type="nucleotide sequence ID" value="NZ_FOKV01000004.1"/>
</dbReference>
<dbReference type="PANTHER" id="PTHR31339:SF9">
    <property type="entry name" value="PLASMIN AND FIBRONECTIN-BINDING PROTEIN A"/>
    <property type="match status" value="1"/>
</dbReference>
<reference evidence="7" key="1">
    <citation type="submission" date="2016-10" db="EMBL/GenBank/DDBJ databases">
        <authorList>
            <person name="Varghese N."/>
            <person name="Submissions S."/>
        </authorList>
    </citation>
    <scope>NUCLEOTIDE SEQUENCE [LARGE SCALE GENOMIC DNA]</scope>
    <source>
        <strain evidence="7">DSM 24499</strain>
    </source>
</reference>
<dbReference type="PROSITE" id="PS51257">
    <property type="entry name" value="PROKAR_LIPOPROTEIN"/>
    <property type="match status" value="1"/>
</dbReference>
<sequence length="480" mass="53111">MISRLRILIFASCAILFSCKNEKKESENVAEVKTEEIQDLEGWDKAEAILKEIKIPQFQDKKFNVLDYGAVADGTTKNSEAFKKAIAACNEAGGGMVIVPSGKFLTGPIHLKSNVNLHLEEGAEVLFSKEKQDYLPVVHTSYEGVELMNYSPLIYAFEQENIAVTGKGTFNGQADNENWWPWCGAERYGHKEGTPQQKDDHNLPSLRKMNEEGTPVADRVFGEGHQLRPTFFESFSCENVLVQGVTFTNAPFWVIHPIKSNNITVDGVTVNSHGPNNDGCDPEYAKNVHIKNCLFNTGDDCIAIKSGRNNDGRRVNIPSENIIVEDCEMKDGHGGVVMGSEISAGVRNVFVRNCTMDSPNLDRAIRIKTNTLRGGFVDGVYVKNVQVGQVKEAMLKVNLHYGIYDNQDGEFFPEISNIYMEDVTVKNAGKYGILIAGREGSKVSNINLKNITIDGADTAEKITDADPVNYENVIINGEKM</sequence>
<evidence type="ECO:0000256" key="1">
    <source>
        <dbReference type="ARBA" id="ARBA00008834"/>
    </source>
</evidence>
<dbReference type="AlphaFoldDB" id="A0A1I1JIJ6"/>
<dbReference type="STRING" id="1334022.SAMN04487907_104264"/>
<dbReference type="SMART" id="SM00710">
    <property type="entry name" value="PbH1"/>
    <property type="match status" value="6"/>
</dbReference>
<evidence type="ECO:0000256" key="4">
    <source>
        <dbReference type="RuleBase" id="RU361169"/>
    </source>
</evidence>
<dbReference type="GO" id="GO:0005975">
    <property type="term" value="P:carbohydrate metabolic process"/>
    <property type="evidence" value="ECO:0007669"/>
    <property type="project" value="InterPro"/>
</dbReference>
<keyword evidence="2 4" id="KW-0378">Hydrolase</keyword>
<dbReference type="Gene3D" id="2.160.20.10">
    <property type="entry name" value="Single-stranded right-handed beta-helix, Pectin lyase-like"/>
    <property type="match status" value="1"/>
</dbReference>
<dbReference type="InterPro" id="IPR024535">
    <property type="entry name" value="RHGA/B-epi-like_pectate_lyase"/>
</dbReference>
<organism evidence="6 7">
    <name type="scientific">Zunongwangia mangrovi</name>
    <dbReference type="NCBI Taxonomy" id="1334022"/>
    <lineage>
        <taxon>Bacteria</taxon>
        <taxon>Pseudomonadati</taxon>
        <taxon>Bacteroidota</taxon>
        <taxon>Flavobacteriia</taxon>
        <taxon>Flavobacteriales</taxon>
        <taxon>Flavobacteriaceae</taxon>
        <taxon>Zunongwangia</taxon>
    </lineage>
</organism>
<gene>
    <name evidence="6" type="ORF">SAMN04487907_104264</name>
</gene>
<dbReference type="InterPro" id="IPR051801">
    <property type="entry name" value="GH28_Enzymes"/>
</dbReference>